<feature type="region of interest" description="Disordered" evidence="1">
    <location>
        <begin position="135"/>
        <end position="169"/>
    </location>
</feature>
<keyword evidence="4" id="KW-1185">Reference proteome</keyword>
<comment type="caution">
    <text evidence="3">The sequence shown here is derived from an EMBL/GenBank/DDBJ whole genome shotgun (WGS) entry which is preliminary data.</text>
</comment>
<feature type="transmembrane region" description="Helical" evidence="2">
    <location>
        <begin position="21"/>
        <end position="42"/>
    </location>
</feature>
<keyword evidence="2" id="KW-1133">Transmembrane helix</keyword>
<dbReference type="Proteomes" id="UP001233673">
    <property type="component" value="Unassembled WGS sequence"/>
</dbReference>
<evidence type="ECO:0000313" key="4">
    <source>
        <dbReference type="Proteomes" id="UP001233673"/>
    </source>
</evidence>
<name>A0ABT9IGP8_9ACTN</name>
<keyword evidence="2" id="KW-0812">Transmembrane</keyword>
<evidence type="ECO:0000256" key="1">
    <source>
        <dbReference type="SAM" id="MobiDB-lite"/>
    </source>
</evidence>
<protein>
    <submittedName>
        <fullName evidence="3">Uncharacterized protein</fullName>
    </submittedName>
</protein>
<dbReference type="RefSeq" id="WP_306000851.1">
    <property type="nucleotide sequence ID" value="NZ_JASNFN010000022.1"/>
</dbReference>
<organism evidence="3 4">
    <name type="scientific">Blastococcus carthaginiensis</name>
    <dbReference type="NCBI Taxonomy" id="3050034"/>
    <lineage>
        <taxon>Bacteria</taxon>
        <taxon>Bacillati</taxon>
        <taxon>Actinomycetota</taxon>
        <taxon>Actinomycetes</taxon>
        <taxon>Geodermatophilales</taxon>
        <taxon>Geodermatophilaceae</taxon>
        <taxon>Blastococcus</taxon>
    </lineage>
</organism>
<evidence type="ECO:0000256" key="2">
    <source>
        <dbReference type="SAM" id="Phobius"/>
    </source>
</evidence>
<sequence length="169" mass="17457">MTEPGTRSPVPQEGWRRVLRWWGRAGAFLGGLVVGVVLVGLLSEGNVLVAAPVPTNPDAALPAFPDRGAGEEGGATGQVTIDDDCLRAVNAAQDIAQLIDELGEAIADFNATRLDEIVRELQPLQRRLQTSIDACEVEAGTPEAPSGAVPTGAAPPTGSVAPESPDTTD</sequence>
<evidence type="ECO:0000313" key="3">
    <source>
        <dbReference type="EMBL" id="MDP5184270.1"/>
    </source>
</evidence>
<proteinExistence type="predicted"/>
<gene>
    <name evidence="3" type="ORF">QOZ88_16675</name>
</gene>
<reference evidence="4" key="1">
    <citation type="submission" date="2023-05" db="EMBL/GenBank/DDBJ databases">
        <title>Draft genome of Pseudofrankia sp. BMG5.37.</title>
        <authorList>
            <person name="Gtari M."/>
            <person name="Ghodhbane F."/>
            <person name="Sbissi I."/>
        </authorList>
    </citation>
    <scope>NUCLEOTIDE SEQUENCE [LARGE SCALE GENOMIC DNA]</scope>
    <source>
        <strain evidence="4">BMG 814</strain>
    </source>
</reference>
<keyword evidence="2" id="KW-0472">Membrane</keyword>
<dbReference type="EMBL" id="JASNFN010000022">
    <property type="protein sequence ID" value="MDP5184270.1"/>
    <property type="molecule type" value="Genomic_DNA"/>
</dbReference>
<accession>A0ABT9IGP8</accession>